<sequence length="81" mass="8909">MIYRSRPSPIQRSIRSTAMLPRRRRERPGSGGSMLAKALPKKPTSDDNPSTSLLSDILSGLDRVVLSTGPCLRGFRIEKGD</sequence>
<dbReference type="Gramene" id="NC9G0113610.1">
    <property type="protein sequence ID" value="NC9G0113610.1:cds"/>
    <property type="gene ID" value="NC9G0113610"/>
</dbReference>
<feature type="region of interest" description="Disordered" evidence="1">
    <location>
        <begin position="1"/>
        <end position="52"/>
    </location>
</feature>
<evidence type="ECO:0000256" key="1">
    <source>
        <dbReference type="SAM" id="MobiDB-lite"/>
    </source>
</evidence>
<accession>A0A5K1G8G4</accession>
<reference evidence="2" key="1">
    <citation type="submission" date="2019-09" db="EMBL/GenBank/DDBJ databases">
        <authorList>
            <person name="Zhang L."/>
        </authorList>
    </citation>
    <scope>NUCLEOTIDE SEQUENCE</scope>
</reference>
<name>A0A5K1G8G4_9MAGN</name>
<proteinExistence type="predicted"/>
<evidence type="ECO:0000313" key="2">
    <source>
        <dbReference type="EMBL" id="VVW72331.1"/>
    </source>
</evidence>
<feature type="compositionally biased region" description="Low complexity" evidence="1">
    <location>
        <begin position="1"/>
        <end position="16"/>
    </location>
</feature>
<gene>
    <name evidence="2" type="ORF">NYM_LOCUS26786</name>
</gene>
<dbReference type="EMBL" id="LR721787">
    <property type="protein sequence ID" value="VVW72331.1"/>
    <property type="molecule type" value="Genomic_DNA"/>
</dbReference>
<protein>
    <submittedName>
        <fullName evidence="2">Uncharacterized protein</fullName>
    </submittedName>
</protein>
<dbReference type="AlphaFoldDB" id="A0A5K1G8G4"/>
<organism evidence="2">
    <name type="scientific">Nymphaea colorata</name>
    <name type="common">pocket water lily</name>
    <dbReference type="NCBI Taxonomy" id="210225"/>
    <lineage>
        <taxon>Eukaryota</taxon>
        <taxon>Viridiplantae</taxon>
        <taxon>Streptophyta</taxon>
        <taxon>Embryophyta</taxon>
        <taxon>Tracheophyta</taxon>
        <taxon>Spermatophyta</taxon>
        <taxon>Magnoliopsida</taxon>
        <taxon>Nymphaeales</taxon>
        <taxon>Nymphaeaceae</taxon>
        <taxon>Nymphaea</taxon>
    </lineage>
</organism>